<keyword evidence="3 5" id="KW-1133">Transmembrane helix</keyword>
<dbReference type="Proteomes" id="UP000183995">
    <property type="component" value="Unassembled WGS sequence"/>
</dbReference>
<feature type="transmembrane region" description="Helical" evidence="5">
    <location>
        <begin position="130"/>
        <end position="151"/>
    </location>
</feature>
<proteinExistence type="predicted"/>
<keyword evidence="2 5" id="KW-0812">Transmembrane</keyword>
<evidence type="ECO:0000313" key="7">
    <source>
        <dbReference type="Proteomes" id="UP000183995"/>
    </source>
</evidence>
<evidence type="ECO:0000256" key="2">
    <source>
        <dbReference type="ARBA" id="ARBA00022692"/>
    </source>
</evidence>
<sequence>MAYAGQEILSVLLPVVGVIAYRQMTYISGIIILLLFILMISYRQTIEHYPNGGGAYIVAKTNLGTIPGVVAGAALAVDYILTVAVSVSSGVQQIASAFGPVAGYTVPICVFLIILMAIGNLRGLREASRIFGIPTYAFIAGMLAMLVAGFIKLAGGYVPPAPVMPTPENLLQPLTAMLMLKAFSNGCAAVTGFEAVSNGVPNFKEPARKNARNVLLILTIIILVLFGGTAVIANLYKVVPDEHNALLILIAGEIFGKGFMYYYVTVTAFIILILAANTAYSGFPMMLSVMARDGYAPRQLSVRGNRLSYSSGIVVLSVMAALLIIAFDARVDLLIGLYAIGVFISFTLSQSGMFVHWVRSHEPRWRLKALVNGFGALVTAAVVVIIALTKFRQGAWIVVILVPILVLLMLKVKKHYTEVHDKLRLEPGDYEKTLKSGAMKVHAVVPLDSVNRASVRALRYAKTISGDIVAFNVACDEETARKTRQKYAQLGTDIPLVTHQSKNRDIVRSIVELIESEEYALPKEDMVAVILPQFITRGPLQRLLHNRTRQQLQRRLLKHRQVVICTIPLQMNT</sequence>
<organism evidence="6 7">
    <name type="scientific">Sporobacter termitidis DSM 10068</name>
    <dbReference type="NCBI Taxonomy" id="1123282"/>
    <lineage>
        <taxon>Bacteria</taxon>
        <taxon>Bacillati</taxon>
        <taxon>Bacillota</taxon>
        <taxon>Clostridia</taxon>
        <taxon>Eubacteriales</taxon>
        <taxon>Oscillospiraceae</taxon>
        <taxon>Sporobacter</taxon>
    </lineage>
</organism>
<dbReference type="EMBL" id="FQXV01000006">
    <property type="protein sequence ID" value="SHI02097.1"/>
    <property type="molecule type" value="Genomic_DNA"/>
</dbReference>
<evidence type="ECO:0000256" key="5">
    <source>
        <dbReference type="SAM" id="Phobius"/>
    </source>
</evidence>
<accession>A0A1M5XQI2</accession>
<keyword evidence="7" id="KW-1185">Reference proteome</keyword>
<keyword evidence="4 5" id="KW-0472">Membrane</keyword>
<feature type="transmembrane region" description="Helical" evidence="5">
    <location>
        <begin position="394"/>
        <end position="412"/>
    </location>
</feature>
<dbReference type="AlphaFoldDB" id="A0A1M5XQI2"/>
<feature type="transmembrane region" description="Helical" evidence="5">
    <location>
        <begin position="369"/>
        <end position="388"/>
    </location>
</feature>
<evidence type="ECO:0000313" key="6">
    <source>
        <dbReference type="EMBL" id="SHI02097.1"/>
    </source>
</evidence>
<feature type="transmembrane region" description="Helical" evidence="5">
    <location>
        <begin position="307"/>
        <end position="327"/>
    </location>
</feature>
<evidence type="ECO:0000256" key="3">
    <source>
        <dbReference type="ARBA" id="ARBA00022989"/>
    </source>
</evidence>
<dbReference type="RefSeq" id="WP_341444199.1">
    <property type="nucleotide sequence ID" value="NZ_FQXV01000006.1"/>
</dbReference>
<gene>
    <name evidence="6" type="ORF">SAMN02745823_01952</name>
</gene>
<feature type="transmembrane region" description="Helical" evidence="5">
    <location>
        <begin position="333"/>
        <end position="357"/>
    </location>
</feature>
<feature type="transmembrane region" description="Helical" evidence="5">
    <location>
        <begin position="20"/>
        <end position="42"/>
    </location>
</feature>
<feature type="transmembrane region" description="Helical" evidence="5">
    <location>
        <begin position="171"/>
        <end position="193"/>
    </location>
</feature>
<dbReference type="STRING" id="1123282.SAMN02745823_01952"/>
<dbReference type="PANTHER" id="PTHR47704:SF1">
    <property type="entry name" value="POTASSIUM TRANSPORTER KIMA"/>
    <property type="match status" value="1"/>
</dbReference>
<dbReference type="InterPro" id="IPR053153">
    <property type="entry name" value="APC_K+_Transporter"/>
</dbReference>
<feature type="transmembrane region" description="Helical" evidence="5">
    <location>
        <begin position="97"/>
        <end position="118"/>
    </location>
</feature>
<dbReference type="GO" id="GO:0016020">
    <property type="term" value="C:membrane"/>
    <property type="evidence" value="ECO:0007669"/>
    <property type="project" value="UniProtKB-SubCell"/>
</dbReference>
<comment type="subcellular location">
    <subcellularLocation>
        <location evidence="1">Membrane</location>
        <topology evidence="1">Multi-pass membrane protein</topology>
    </subcellularLocation>
</comment>
<dbReference type="InterPro" id="IPR002293">
    <property type="entry name" value="AA/rel_permease1"/>
</dbReference>
<feature type="transmembrane region" description="Helical" evidence="5">
    <location>
        <begin position="214"/>
        <end position="239"/>
    </location>
</feature>
<evidence type="ECO:0000256" key="4">
    <source>
        <dbReference type="ARBA" id="ARBA00023136"/>
    </source>
</evidence>
<dbReference type="GO" id="GO:0022857">
    <property type="term" value="F:transmembrane transporter activity"/>
    <property type="evidence" value="ECO:0007669"/>
    <property type="project" value="InterPro"/>
</dbReference>
<dbReference type="Pfam" id="PF13520">
    <property type="entry name" value="AA_permease_2"/>
    <property type="match status" value="1"/>
</dbReference>
<feature type="transmembrane region" description="Helical" evidence="5">
    <location>
        <begin position="259"/>
        <end position="280"/>
    </location>
</feature>
<evidence type="ECO:0000256" key="1">
    <source>
        <dbReference type="ARBA" id="ARBA00004141"/>
    </source>
</evidence>
<reference evidence="6 7" key="1">
    <citation type="submission" date="2016-11" db="EMBL/GenBank/DDBJ databases">
        <authorList>
            <person name="Jaros S."/>
            <person name="Januszkiewicz K."/>
            <person name="Wedrychowicz H."/>
        </authorList>
    </citation>
    <scope>NUCLEOTIDE SEQUENCE [LARGE SCALE GENOMIC DNA]</scope>
    <source>
        <strain evidence="6 7">DSM 10068</strain>
    </source>
</reference>
<dbReference type="PANTHER" id="PTHR47704">
    <property type="entry name" value="POTASSIUM TRANSPORTER KIMA"/>
    <property type="match status" value="1"/>
</dbReference>
<name>A0A1M5XQI2_9FIRM</name>
<protein>
    <submittedName>
        <fullName evidence="6">Amino acid/polyamine/organocation transporter, APC superfamily (TC 2.A.3)</fullName>
    </submittedName>
</protein>
<dbReference type="Gene3D" id="1.20.1740.10">
    <property type="entry name" value="Amino acid/polyamine transporter I"/>
    <property type="match status" value="1"/>
</dbReference>
<feature type="transmembrane region" description="Helical" evidence="5">
    <location>
        <begin position="63"/>
        <end position="85"/>
    </location>
</feature>